<name>A0A2H3JWS6_WOLCO</name>
<dbReference type="Proteomes" id="UP000218811">
    <property type="component" value="Unassembled WGS sequence"/>
</dbReference>
<dbReference type="AlphaFoldDB" id="A0A2H3JWS6"/>
<dbReference type="STRING" id="742152.A0A2H3JWS6"/>
<accession>A0A2H3JWS6</accession>
<dbReference type="InterPro" id="IPR055264">
    <property type="entry name" value="BOD1/SHG1_dom"/>
</dbReference>
<feature type="compositionally biased region" description="Basic and acidic residues" evidence="1">
    <location>
        <begin position="106"/>
        <end position="116"/>
    </location>
</feature>
<dbReference type="EMBL" id="KB468113">
    <property type="protein sequence ID" value="PCH41174.1"/>
    <property type="molecule type" value="Genomic_DNA"/>
</dbReference>
<evidence type="ECO:0000259" key="2">
    <source>
        <dbReference type="Pfam" id="PF05205"/>
    </source>
</evidence>
<evidence type="ECO:0000256" key="1">
    <source>
        <dbReference type="SAM" id="MobiDB-lite"/>
    </source>
</evidence>
<proteinExistence type="predicted"/>
<feature type="region of interest" description="Disordered" evidence="1">
    <location>
        <begin position="106"/>
        <end position="149"/>
    </location>
</feature>
<keyword evidence="4" id="KW-1185">Reference proteome</keyword>
<sequence>MPILNPTQLVEEFKKSGEFDRLRRELLAQFRSSDGMESLMDRVQDIARQRLNADSKLQYMSEAAISRELMQELDRYPIIERAVADVRLLGDPSFAAGIRKSVTKILEEDRDNRNKPPADANSTTSNAPPQPKPRDPLPSTSVPPAPSVGIWEARDSEDAFVDEAMDISPHVPAMTLTDVSAGEDNKNTTDYLAAGAPLDLSPRSADVLDAKGSLNPEPPLSDGSVDVSPRRGFSGIPDGAALIAAVTPTPLACPESALQADAAADAVGSQSLTADDMSISPQSSFEPLRDVPDGVQSASGPPVQSINVLPEEPSERIAGAPAQSRDGATAALLDESMDISPIENPVPLPDAPADD</sequence>
<dbReference type="Pfam" id="PF05205">
    <property type="entry name" value="COMPASS-Shg1"/>
    <property type="match status" value="1"/>
</dbReference>
<feature type="compositionally biased region" description="Polar residues" evidence="1">
    <location>
        <begin position="296"/>
        <end position="307"/>
    </location>
</feature>
<dbReference type="OrthoDB" id="5579731at2759"/>
<gene>
    <name evidence="3" type="ORF">WOLCODRAFT_162863</name>
</gene>
<organism evidence="3 4">
    <name type="scientific">Wolfiporia cocos (strain MD-104)</name>
    <name type="common">Brown rot fungus</name>
    <dbReference type="NCBI Taxonomy" id="742152"/>
    <lineage>
        <taxon>Eukaryota</taxon>
        <taxon>Fungi</taxon>
        <taxon>Dikarya</taxon>
        <taxon>Basidiomycota</taxon>
        <taxon>Agaricomycotina</taxon>
        <taxon>Agaricomycetes</taxon>
        <taxon>Polyporales</taxon>
        <taxon>Phaeolaceae</taxon>
        <taxon>Wolfiporia</taxon>
    </lineage>
</organism>
<feature type="compositionally biased region" description="Pro residues" evidence="1">
    <location>
        <begin position="344"/>
        <end position="355"/>
    </location>
</feature>
<feature type="region of interest" description="Disordered" evidence="1">
    <location>
        <begin position="275"/>
        <end position="355"/>
    </location>
</feature>
<evidence type="ECO:0000313" key="3">
    <source>
        <dbReference type="EMBL" id="PCH41174.1"/>
    </source>
</evidence>
<evidence type="ECO:0000313" key="4">
    <source>
        <dbReference type="Proteomes" id="UP000218811"/>
    </source>
</evidence>
<protein>
    <recommendedName>
        <fullName evidence="2">BOD1/SHG1 domain-containing protein</fullName>
    </recommendedName>
</protein>
<feature type="domain" description="BOD1/SHG1" evidence="2">
    <location>
        <begin position="8"/>
        <end position="104"/>
    </location>
</feature>
<reference evidence="3 4" key="1">
    <citation type="journal article" date="2012" name="Science">
        <title>The Paleozoic origin of enzymatic lignin decomposition reconstructed from 31 fungal genomes.</title>
        <authorList>
            <person name="Floudas D."/>
            <person name="Binder M."/>
            <person name="Riley R."/>
            <person name="Barry K."/>
            <person name="Blanchette R.A."/>
            <person name="Henrissat B."/>
            <person name="Martinez A.T."/>
            <person name="Otillar R."/>
            <person name="Spatafora J.W."/>
            <person name="Yadav J.S."/>
            <person name="Aerts A."/>
            <person name="Benoit I."/>
            <person name="Boyd A."/>
            <person name="Carlson A."/>
            <person name="Copeland A."/>
            <person name="Coutinho P.M."/>
            <person name="de Vries R.P."/>
            <person name="Ferreira P."/>
            <person name="Findley K."/>
            <person name="Foster B."/>
            <person name="Gaskell J."/>
            <person name="Glotzer D."/>
            <person name="Gorecki P."/>
            <person name="Heitman J."/>
            <person name="Hesse C."/>
            <person name="Hori C."/>
            <person name="Igarashi K."/>
            <person name="Jurgens J.A."/>
            <person name="Kallen N."/>
            <person name="Kersten P."/>
            <person name="Kohler A."/>
            <person name="Kuees U."/>
            <person name="Kumar T.K.A."/>
            <person name="Kuo A."/>
            <person name="LaButti K."/>
            <person name="Larrondo L.F."/>
            <person name="Lindquist E."/>
            <person name="Ling A."/>
            <person name="Lombard V."/>
            <person name="Lucas S."/>
            <person name="Lundell T."/>
            <person name="Martin R."/>
            <person name="McLaughlin D.J."/>
            <person name="Morgenstern I."/>
            <person name="Morin E."/>
            <person name="Murat C."/>
            <person name="Nagy L.G."/>
            <person name="Nolan M."/>
            <person name="Ohm R.A."/>
            <person name="Patyshakuliyeva A."/>
            <person name="Rokas A."/>
            <person name="Ruiz-Duenas F.J."/>
            <person name="Sabat G."/>
            <person name="Salamov A."/>
            <person name="Samejima M."/>
            <person name="Schmutz J."/>
            <person name="Slot J.C."/>
            <person name="St John F."/>
            <person name="Stenlid J."/>
            <person name="Sun H."/>
            <person name="Sun S."/>
            <person name="Syed K."/>
            <person name="Tsang A."/>
            <person name="Wiebenga A."/>
            <person name="Young D."/>
            <person name="Pisabarro A."/>
            <person name="Eastwood D.C."/>
            <person name="Martin F."/>
            <person name="Cullen D."/>
            <person name="Grigoriev I.V."/>
            <person name="Hibbett D.S."/>
        </authorList>
    </citation>
    <scope>NUCLEOTIDE SEQUENCE [LARGE SCALE GENOMIC DNA]</scope>
    <source>
        <strain evidence="3 4">MD-104</strain>
    </source>
</reference>
<feature type="compositionally biased region" description="Polar residues" evidence="1">
    <location>
        <begin position="275"/>
        <end position="285"/>
    </location>
</feature>